<dbReference type="Proteomes" id="UP000283269">
    <property type="component" value="Unassembled WGS sequence"/>
</dbReference>
<dbReference type="OrthoDB" id="3216537at2759"/>
<sequence length="358" mass="39973">MSALIKLDAVDAWGAPSVLRAPHSSGAVFFASSTSTSRVEKRNIDRAEACFITNDSSYVHEQAHWINDIRGKEEKDKVLKIKIVLFLLLQGIVCPTFTLDHPSNLTNLDSRLHSAMDKFGMFAVTCTQATLDAFIEMVQKENEVARERAEEGTDYARNLKIRTASETAEYEVVVLQPKHFLPNKSCLTRYATQNGLVEIPKLYQVDSHGVLREAPATADSPRYPPFRFAGNRERGGKLNPYLVILAAEIKFRRYRAAPNAPRLDAEYEALITKTIELANLLYSEPITGANAQRFFYEPSEEMDVDDDETSESHATPDPEMGFRANDAGGSTARSLNGEGGTRRPNFNWRSLLSGHGER</sequence>
<keyword evidence="3" id="KW-1185">Reference proteome</keyword>
<dbReference type="InParanoid" id="A0A409XTT4"/>
<accession>A0A409XTT4</accession>
<evidence type="ECO:0000256" key="1">
    <source>
        <dbReference type="SAM" id="MobiDB-lite"/>
    </source>
</evidence>
<dbReference type="EMBL" id="NHYD01000466">
    <property type="protein sequence ID" value="PPQ94094.1"/>
    <property type="molecule type" value="Genomic_DNA"/>
</dbReference>
<gene>
    <name evidence="2" type="ORF">CVT25_009245</name>
</gene>
<dbReference type="AlphaFoldDB" id="A0A409XTT4"/>
<evidence type="ECO:0000313" key="3">
    <source>
        <dbReference type="Proteomes" id="UP000283269"/>
    </source>
</evidence>
<comment type="caution">
    <text evidence="2">The sequence shown here is derived from an EMBL/GenBank/DDBJ whole genome shotgun (WGS) entry which is preliminary data.</text>
</comment>
<name>A0A409XTT4_PSICY</name>
<reference evidence="2 3" key="1">
    <citation type="journal article" date="2018" name="Evol. Lett.">
        <title>Horizontal gene cluster transfer increased hallucinogenic mushroom diversity.</title>
        <authorList>
            <person name="Reynolds H.T."/>
            <person name="Vijayakumar V."/>
            <person name="Gluck-Thaler E."/>
            <person name="Korotkin H.B."/>
            <person name="Matheny P.B."/>
            <person name="Slot J.C."/>
        </authorList>
    </citation>
    <scope>NUCLEOTIDE SEQUENCE [LARGE SCALE GENOMIC DNA]</scope>
    <source>
        <strain evidence="2 3">2631</strain>
    </source>
</reference>
<feature type="compositionally biased region" description="Acidic residues" evidence="1">
    <location>
        <begin position="300"/>
        <end position="309"/>
    </location>
</feature>
<evidence type="ECO:0000313" key="2">
    <source>
        <dbReference type="EMBL" id="PPQ94094.1"/>
    </source>
</evidence>
<proteinExistence type="predicted"/>
<organism evidence="2 3">
    <name type="scientific">Psilocybe cyanescens</name>
    <dbReference type="NCBI Taxonomy" id="93625"/>
    <lineage>
        <taxon>Eukaryota</taxon>
        <taxon>Fungi</taxon>
        <taxon>Dikarya</taxon>
        <taxon>Basidiomycota</taxon>
        <taxon>Agaricomycotina</taxon>
        <taxon>Agaricomycetes</taxon>
        <taxon>Agaricomycetidae</taxon>
        <taxon>Agaricales</taxon>
        <taxon>Agaricineae</taxon>
        <taxon>Strophariaceae</taxon>
        <taxon>Psilocybe</taxon>
    </lineage>
</organism>
<protein>
    <submittedName>
        <fullName evidence="2">Uncharacterized protein</fullName>
    </submittedName>
</protein>
<feature type="region of interest" description="Disordered" evidence="1">
    <location>
        <begin position="300"/>
        <end position="358"/>
    </location>
</feature>